<proteinExistence type="predicted"/>
<evidence type="ECO:0000313" key="1">
    <source>
        <dbReference type="Proteomes" id="UP000504629"/>
    </source>
</evidence>
<dbReference type="OrthoDB" id="415822at2759"/>
<reference evidence="2" key="1">
    <citation type="submission" date="2025-08" db="UniProtKB">
        <authorList>
            <consortium name="RefSeq"/>
        </authorList>
    </citation>
    <scope>IDENTIFICATION</scope>
    <source>
        <tissue evidence="2">Silk gland</tissue>
    </source>
</reference>
<dbReference type="KEGG" id="bman:114250975"/>
<organism evidence="1 2">
    <name type="scientific">Bombyx mandarina</name>
    <name type="common">Wild silk moth</name>
    <name type="synonym">Wild silkworm</name>
    <dbReference type="NCBI Taxonomy" id="7092"/>
    <lineage>
        <taxon>Eukaryota</taxon>
        <taxon>Metazoa</taxon>
        <taxon>Ecdysozoa</taxon>
        <taxon>Arthropoda</taxon>
        <taxon>Hexapoda</taxon>
        <taxon>Insecta</taxon>
        <taxon>Pterygota</taxon>
        <taxon>Neoptera</taxon>
        <taxon>Endopterygota</taxon>
        <taxon>Lepidoptera</taxon>
        <taxon>Glossata</taxon>
        <taxon>Ditrysia</taxon>
        <taxon>Bombycoidea</taxon>
        <taxon>Bombycidae</taxon>
        <taxon>Bombycinae</taxon>
        <taxon>Bombyx</taxon>
    </lineage>
</organism>
<accession>A0A6J2KH35</accession>
<dbReference type="GeneID" id="114250975"/>
<dbReference type="Proteomes" id="UP000504629">
    <property type="component" value="Unplaced"/>
</dbReference>
<evidence type="ECO:0000313" key="2">
    <source>
        <dbReference type="RefSeq" id="XP_028040898.1"/>
    </source>
</evidence>
<dbReference type="RefSeq" id="XP_028040898.1">
    <property type="nucleotide sequence ID" value="XM_028185097.1"/>
</dbReference>
<gene>
    <name evidence="2" type="primary">LOC114250975</name>
</gene>
<sequence>MVAAGSLSLLLPNDGGPDVVVRRLYTWVVRSMKLYRAPVWCHALTLNNVAALRRPQRAIAVRAVCCCGLRVTMRSPLQGGAASRCGGSSGVEAPISACCTRSVV</sequence>
<keyword evidence="1" id="KW-1185">Reference proteome</keyword>
<dbReference type="AlphaFoldDB" id="A0A6J2KH35"/>
<protein>
    <submittedName>
        <fullName evidence="2">Uncharacterized protein LOC114250975</fullName>
    </submittedName>
</protein>
<name>A0A6J2KH35_BOMMA</name>